<reference evidence="5 6" key="3">
    <citation type="submission" date="2014-12" db="EMBL/GenBank/DDBJ databases">
        <authorList>
            <person name="Jaenicke S."/>
        </authorList>
    </citation>
    <scope>NUCLEOTIDE SEQUENCE [LARGE SCALE GENOMIC DNA]</scope>
</reference>
<dbReference type="EMBL" id="CDMH01000023">
    <property type="protein sequence ID" value="CRF42358.1"/>
    <property type="molecule type" value="Genomic_DNA"/>
</dbReference>
<dbReference type="EMBL" id="CDMN01000047">
    <property type="protein sequence ID" value="CRF44613.1"/>
    <property type="molecule type" value="Genomic_DNA"/>
</dbReference>
<dbReference type="Proteomes" id="UP000045175">
    <property type="component" value="Unassembled WGS sequence"/>
</dbReference>
<proteinExistence type="predicted"/>
<accession>A0A0K2X3W6</accession>
<dbReference type="AlphaFoldDB" id="A0A0K2X3W6"/>
<evidence type="ECO:0000313" key="6">
    <source>
        <dbReference type="Proteomes" id="UP000045175"/>
    </source>
</evidence>
<dbReference type="Proteomes" id="UP000041394">
    <property type="component" value="Unassembled WGS sequence"/>
</dbReference>
<evidence type="ECO:0000313" key="4">
    <source>
        <dbReference type="Proteomes" id="UP000038622"/>
    </source>
</evidence>
<name>A0A0K2X3W6_9HELI</name>
<organism evidence="1 4">
    <name type="scientific">Helicobacter ailurogastricus</name>
    <dbReference type="NCBI Taxonomy" id="1578720"/>
    <lineage>
        <taxon>Bacteria</taxon>
        <taxon>Pseudomonadati</taxon>
        <taxon>Campylobacterota</taxon>
        <taxon>Epsilonproteobacteria</taxon>
        <taxon>Campylobacterales</taxon>
        <taxon>Helicobacteraceae</taxon>
        <taxon>Helicobacter</taxon>
    </lineage>
</organism>
<dbReference type="Proteomes" id="UP000038622">
    <property type="component" value="Unassembled WGS sequence"/>
</dbReference>
<keyword evidence="4" id="KW-1185">Reference proteome</keyword>
<evidence type="ECO:0000313" key="2">
    <source>
        <dbReference type="EMBL" id="CRF42358.1"/>
    </source>
</evidence>
<reference evidence="4" key="2">
    <citation type="submission" date="2014-12" db="EMBL/GenBank/DDBJ databases">
        <authorList>
            <person name="Smet A."/>
        </authorList>
    </citation>
    <scope>NUCLEOTIDE SEQUENCE [LARGE SCALE GENOMIC DNA]</scope>
</reference>
<sequence>MPLAQSTHLAQMRPPSLAVSLGAVSVWGEKTFTSPSQKSPHLGRCLAKDEILSEAKCKLA</sequence>
<dbReference type="STRING" id="1578720.HAL011_07430"/>
<dbReference type="EMBL" id="CDML01000024">
    <property type="protein sequence ID" value="CRF40967.1"/>
    <property type="molecule type" value="Genomic_DNA"/>
</dbReference>
<evidence type="ECO:0000313" key="3">
    <source>
        <dbReference type="EMBL" id="CRF44613.1"/>
    </source>
</evidence>
<protein>
    <submittedName>
        <fullName evidence="1">Uncharacterized protein</fullName>
    </submittedName>
</protein>
<reference evidence="1" key="1">
    <citation type="submission" date="2014-12" db="EMBL/GenBank/DDBJ databases">
        <title>Whole genome sequences of four Staphylococcus schleiferi canine isolates.</title>
        <authorList>
            <person name="Misic A.M."/>
            <person name="Cain C."/>
            <person name="Morris D.O."/>
            <person name="Rankin S."/>
            <person name="Beiting D."/>
        </authorList>
    </citation>
    <scope>NUCLEOTIDE SEQUENCE</scope>
    <source>
        <strain evidence="1">ASB11</strain>
        <strain evidence="2">ASB13</strain>
        <strain evidence="3">ASB9</strain>
    </source>
</reference>
<gene>
    <name evidence="1" type="ORF">HAL011_07430</name>
    <name evidence="2" type="ORF">HAL013_05280</name>
    <name evidence="3" type="ORF">HAL09_12070</name>
</gene>
<evidence type="ECO:0000313" key="5">
    <source>
        <dbReference type="Proteomes" id="UP000041394"/>
    </source>
</evidence>
<evidence type="ECO:0000313" key="1">
    <source>
        <dbReference type="EMBL" id="CRF40967.1"/>
    </source>
</evidence>